<dbReference type="KEGG" id="nfl:COO91_03470"/>
<evidence type="ECO:0000313" key="1">
    <source>
        <dbReference type="EMBL" id="AUB37525.1"/>
    </source>
</evidence>
<dbReference type="RefSeq" id="WP_100899138.1">
    <property type="nucleotide sequence ID" value="NZ_CAWNNC010000001.1"/>
</dbReference>
<protein>
    <submittedName>
        <fullName evidence="1">Uncharacterized protein</fullName>
    </submittedName>
</protein>
<dbReference type="AlphaFoldDB" id="A0A2K8SRT4"/>
<organism evidence="1 2">
    <name type="scientific">Nostoc flagelliforme CCNUN1</name>
    <dbReference type="NCBI Taxonomy" id="2038116"/>
    <lineage>
        <taxon>Bacteria</taxon>
        <taxon>Bacillati</taxon>
        <taxon>Cyanobacteriota</taxon>
        <taxon>Cyanophyceae</taxon>
        <taxon>Nostocales</taxon>
        <taxon>Nostocaceae</taxon>
        <taxon>Nostoc</taxon>
    </lineage>
</organism>
<gene>
    <name evidence="1" type="ORF">COO91_03470</name>
</gene>
<reference evidence="1 2" key="1">
    <citation type="submission" date="2017-11" db="EMBL/GenBank/DDBJ databases">
        <title>Complete genome of a free-living desiccation-tolerant cyanobacterium and its photosynthetic adaptation to extreme terrestrial habitat.</title>
        <authorList>
            <person name="Shang J."/>
        </authorList>
    </citation>
    <scope>NUCLEOTIDE SEQUENCE [LARGE SCALE GENOMIC DNA]</scope>
    <source>
        <strain evidence="1 2">CCNUN1</strain>
    </source>
</reference>
<name>A0A2K8SRT4_9NOSO</name>
<accession>A0A2K8SRT4</accession>
<evidence type="ECO:0000313" key="2">
    <source>
        <dbReference type="Proteomes" id="UP000232003"/>
    </source>
</evidence>
<proteinExistence type="predicted"/>
<dbReference type="Proteomes" id="UP000232003">
    <property type="component" value="Chromosome"/>
</dbReference>
<dbReference type="EMBL" id="CP024785">
    <property type="protein sequence ID" value="AUB37525.1"/>
    <property type="molecule type" value="Genomic_DNA"/>
</dbReference>
<sequence>MAVTNFKPTLDIPDWRPLAVSPTTGNSGAGLIFDLRNNGDKHPEIFQLAANTVLNAYHVKNDGWSFVGSPALVGTFSAGAAGVFAPSHGPRGAIAAGATTTKITASSTIGIVVGVNQLAGRDDARGYKIRIIDNGAGGSGKTEERLIVANTSSTTPTIILSTALSFTPVAGSTFEILSGRCYLLSAGTTANGMWKYFDPALCLFSGNLSVTNLPSSVSTDSCFVALDELYVPYTNSPGEGFLVGAGTYNGGGTGCLIATATSSTTITGQASAGDASVVANEYRNFQIRIVEDTGNPTATGQRRRIASHTAGPSPVYTITAWTITPSATCKFVIENNNDILLWASAALQTYSYAAFNSVGGQSADSWSSSAYASRGSSTGPGCMAFQPFGMLLDAEKNSRYSHIHAFRGNSTNSLDILDIAGAATGVWSNGVAMGSNAQTFSGGSCLAYDPVGIAPTPSEQVDGRGQWAYINVNAGQSFFRYNAYARKMSQWAQLRYTQGAAVVGQRIATSPIVDASDSTKIGGIFLVRSSGPEMFMCLAQR</sequence>
<keyword evidence="2" id="KW-1185">Reference proteome</keyword>